<dbReference type="AlphaFoldDB" id="A5ACM8"/>
<name>A5ACM8_VITVI</name>
<reference evidence="1" key="1">
    <citation type="journal article" date="2007" name="PLoS ONE">
        <title>The first genome sequence of an elite grapevine cultivar (Pinot noir Vitis vinifera L.): coping with a highly heterozygous genome.</title>
        <authorList>
            <person name="Velasco R."/>
            <person name="Zharkikh A."/>
            <person name="Troggio M."/>
            <person name="Cartwright D.A."/>
            <person name="Cestaro A."/>
            <person name="Pruss D."/>
            <person name="Pindo M."/>
            <person name="FitzGerald L.M."/>
            <person name="Vezzulli S."/>
            <person name="Reid J."/>
            <person name="Malacarne G."/>
            <person name="Iliev D."/>
            <person name="Coppola G."/>
            <person name="Wardell B."/>
            <person name="Micheletti D."/>
            <person name="Macalma T."/>
            <person name="Facci M."/>
            <person name="Mitchell J.T."/>
            <person name="Perazzolli M."/>
            <person name="Eldredge G."/>
            <person name="Gatto P."/>
            <person name="Oyzerski R."/>
            <person name="Moretto M."/>
            <person name="Gutin N."/>
            <person name="Stefanini M."/>
            <person name="Chen Y."/>
            <person name="Segala C."/>
            <person name="Davenport C."/>
            <person name="Dematte L."/>
            <person name="Mraz A."/>
            <person name="Battilana J."/>
            <person name="Stormo K."/>
            <person name="Costa F."/>
            <person name="Tao Q."/>
            <person name="Si-Ammour A."/>
            <person name="Harkins T."/>
            <person name="Lackey A."/>
            <person name="Perbost C."/>
            <person name="Taillon B."/>
            <person name="Stella A."/>
            <person name="Solovyev V."/>
            <person name="Fawcett J.A."/>
            <person name="Sterck L."/>
            <person name="Vandepoele K."/>
            <person name="Grando S.M."/>
            <person name="Toppo S."/>
            <person name="Moser C."/>
            <person name="Lanchbury J."/>
            <person name="Bogden R."/>
            <person name="Skolnick M."/>
            <person name="Sgaramella V."/>
            <person name="Bhatnagar S.K."/>
            <person name="Fontana P."/>
            <person name="Gutin A."/>
            <person name="Van de Peer Y."/>
            <person name="Salamini F."/>
            <person name="Viola R."/>
        </authorList>
    </citation>
    <scope>NUCLEOTIDE SEQUENCE</scope>
</reference>
<proteinExistence type="predicted"/>
<dbReference type="EMBL" id="AM423277">
    <property type="protein sequence ID" value="CAN64430.1"/>
    <property type="molecule type" value="Genomic_DNA"/>
</dbReference>
<evidence type="ECO:0000313" key="1">
    <source>
        <dbReference type="EMBL" id="CAN64430.1"/>
    </source>
</evidence>
<gene>
    <name evidence="1" type="ORF">VITISV_004752</name>
</gene>
<organism evidence="1">
    <name type="scientific">Vitis vinifera</name>
    <name type="common">Grape</name>
    <dbReference type="NCBI Taxonomy" id="29760"/>
    <lineage>
        <taxon>Eukaryota</taxon>
        <taxon>Viridiplantae</taxon>
        <taxon>Streptophyta</taxon>
        <taxon>Embryophyta</taxon>
        <taxon>Tracheophyta</taxon>
        <taxon>Spermatophyta</taxon>
        <taxon>Magnoliopsida</taxon>
        <taxon>eudicotyledons</taxon>
        <taxon>Gunneridae</taxon>
        <taxon>Pentapetalae</taxon>
        <taxon>rosids</taxon>
        <taxon>Vitales</taxon>
        <taxon>Vitaceae</taxon>
        <taxon>Viteae</taxon>
        <taxon>Vitis</taxon>
    </lineage>
</organism>
<accession>A5ACM8</accession>
<sequence length="305" mass="35295">MAATSLFQLRIVHCLKHWIFDFLSFEMVYSMHQLDFRKCSKSGCYDCHQEYASWQILFTYSPCIPDLLLANDFQALPKIPHNSPKIKIQSEKVRQNKRPELYLLSQNFTKGSPPREQALESKYRDAPGTISQEKLVSARFRRHSRGAAKSLRSKKLFSQGCEVGFHLEVLSFQLAAYIGQLQKEIHPTVQKGCEITSQQKGDFATLCKMLPSAWSDWLAMAATSSFQLRIAYRLKHWIVDFLSFEMVYSMHQLNFIKCSKSGYYDCHQEYASWQILFTFSPCIPDLLLANDFQALPKIHHNSPQS</sequence>
<protein>
    <submittedName>
        <fullName evidence="1">Uncharacterized protein</fullName>
    </submittedName>
</protein>